<keyword evidence="1" id="KW-1133">Transmembrane helix</keyword>
<dbReference type="InParanoid" id="A0A2T2ZRU2"/>
<organism evidence="2 3">
    <name type="scientific">Coniella lustricola</name>
    <dbReference type="NCBI Taxonomy" id="2025994"/>
    <lineage>
        <taxon>Eukaryota</taxon>
        <taxon>Fungi</taxon>
        <taxon>Dikarya</taxon>
        <taxon>Ascomycota</taxon>
        <taxon>Pezizomycotina</taxon>
        <taxon>Sordariomycetes</taxon>
        <taxon>Sordariomycetidae</taxon>
        <taxon>Diaporthales</taxon>
        <taxon>Schizoparmaceae</taxon>
        <taxon>Coniella</taxon>
    </lineage>
</organism>
<name>A0A2T2ZRU2_9PEZI</name>
<keyword evidence="1" id="KW-0472">Membrane</keyword>
<reference evidence="2 3" key="1">
    <citation type="journal article" date="2018" name="Mycol. Prog.">
        <title>Coniella lustricola, a new species from submerged detritus.</title>
        <authorList>
            <person name="Raudabaugh D.B."/>
            <person name="Iturriaga T."/>
            <person name="Carver A."/>
            <person name="Mondo S."/>
            <person name="Pangilinan J."/>
            <person name="Lipzen A."/>
            <person name="He G."/>
            <person name="Amirebrahimi M."/>
            <person name="Grigoriev I.V."/>
            <person name="Miller A.N."/>
        </authorList>
    </citation>
    <scope>NUCLEOTIDE SEQUENCE [LARGE SCALE GENOMIC DNA]</scope>
    <source>
        <strain evidence="2 3">B22-T-1</strain>
    </source>
</reference>
<dbReference type="Proteomes" id="UP000241462">
    <property type="component" value="Unassembled WGS sequence"/>
</dbReference>
<protein>
    <submittedName>
        <fullName evidence="2">Uncharacterized protein</fullName>
    </submittedName>
</protein>
<keyword evidence="1" id="KW-0812">Transmembrane</keyword>
<proteinExistence type="predicted"/>
<dbReference type="EMBL" id="KZ678904">
    <property type="protein sequence ID" value="PSR74183.1"/>
    <property type="molecule type" value="Genomic_DNA"/>
</dbReference>
<gene>
    <name evidence="2" type="ORF">BD289DRAFT_448808</name>
</gene>
<feature type="transmembrane region" description="Helical" evidence="1">
    <location>
        <begin position="7"/>
        <end position="26"/>
    </location>
</feature>
<accession>A0A2T2ZRU2</accession>
<evidence type="ECO:0000256" key="1">
    <source>
        <dbReference type="SAM" id="Phobius"/>
    </source>
</evidence>
<dbReference type="AlphaFoldDB" id="A0A2T2ZRU2"/>
<sequence>MGEGPPFLFFPSFSFCCCCCFCFRFLLLEDVNISLSRAVLGELFFYLFISTVASLFRCRACGLMRLLFCCLSSSGLFF</sequence>
<keyword evidence="3" id="KW-1185">Reference proteome</keyword>
<evidence type="ECO:0000313" key="2">
    <source>
        <dbReference type="EMBL" id="PSR74183.1"/>
    </source>
</evidence>
<evidence type="ECO:0000313" key="3">
    <source>
        <dbReference type="Proteomes" id="UP000241462"/>
    </source>
</evidence>
<feature type="transmembrane region" description="Helical" evidence="1">
    <location>
        <begin position="38"/>
        <end position="56"/>
    </location>
</feature>